<proteinExistence type="predicted"/>
<keyword evidence="1" id="KW-1133">Transmembrane helix</keyword>
<dbReference type="PATRIC" id="fig|997874.3.peg.2515"/>
<reference evidence="2 3" key="1">
    <citation type="submission" date="2012-02" db="EMBL/GenBank/DDBJ databases">
        <title>The Genome Sequence of Bacteroides cellulosilyticus CL02T12C19.</title>
        <authorList>
            <consortium name="The Broad Institute Genome Sequencing Platform"/>
            <person name="Earl A."/>
            <person name="Ward D."/>
            <person name="Feldgarden M."/>
            <person name="Gevers D."/>
            <person name="Zitomersky N.L."/>
            <person name="Coyne M.J."/>
            <person name="Comstock L.E."/>
            <person name="Young S.K."/>
            <person name="Zeng Q."/>
            <person name="Gargeya S."/>
            <person name="Fitzgerald M."/>
            <person name="Haas B."/>
            <person name="Abouelleil A."/>
            <person name="Alvarado L."/>
            <person name="Arachchi H.M."/>
            <person name="Berlin A."/>
            <person name="Chapman S.B."/>
            <person name="Gearin G."/>
            <person name="Goldberg J."/>
            <person name="Griggs A."/>
            <person name="Gujja S."/>
            <person name="Hansen M."/>
            <person name="Heiman D."/>
            <person name="Howarth C."/>
            <person name="Larimer J."/>
            <person name="Lui A."/>
            <person name="MacDonald P.J.P."/>
            <person name="McCowen C."/>
            <person name="Montmayeur A."/>
            <person name="Murphy C."/>
            <person name="Neiman D."/>
            <person name="Pearson M."/>
            <person name="Priest M."/>
            <person name="Roberts A."/>
            <person name="Saif S."/>
            <person name="Shea T."/>
            <person name="Sisk P."/>
            <person name="Stolte C."/>
            <person name="Sykes S."/>
            <person name="Wortman J."/>
            <person name="Nusbaum C."/>
            <person name="Birren B."/>
        </authorList>
    </citation>
    <scope>NUCLEOTIDE SEQUENCE [LARGE SCALE GENOMIC DNA]</scope>
    <source>
        <strain evidence="2 3">CL02T12C19</strain>
    </source>
</reference>
<dbReference type="EMBL" id="AGXG01000053">
    <property type="protein sequence ID" value="EIY31854.1"/>
    <property type="molecule type" value="Genomic_DNA"/>
</dbReference>
<dbReference type="HOGENOM" id="CLU_3247046_0_0_10"/>
<dbReference type="Proteomes" id="UP000003741">
    <property type="component" value="Unassembled WGS sequence"/>
</dbReference>
<comment type="caution">
    <text evidence="2">The sequence shown here is derived from an EMBL/GenBank/DDBJ whole genome shotgun (WGS) entry which is preliminary data.</text>
</comment>
<accession>I9FEZ2</accession>
<evidence type="ECO:0000313" key="2">
    <source>
        <dbReference type="EMBL" id="EIY31854.1"/>
    </source>
</evidence>
<feature type="transmembrane region" description="Helical" evidence="1">
    <location>
        <begin position="20"/>
        <end position="36"/>
    </location>
</feature>
<sequence length="42" mass="4982">MPSYEGFIGDRLIVNNYVRLSFYISLLFLYLPISVTKQAEFY</sequence>
<name>I9FEZ2_9BACE</name>
<gene>
    <name evidence="2" type="ORF">HMPREF1062_02453</name>
</gene>
<evidence type="ECO:0000313" key="3">
    <source>
        <dbReference type="Proteomes" id="UP000003741"/>
    </source>
</evidence>
<protein>
    <submittedName>
        <fullName evidence="2">Uncharacterized protein</fullName>
    </submittedName>
</protein>
<organism evidence="2 3">
    <name type="scientific">Bacteroides cellulosilyticus CL02T12C19</name>
    <dbReference type="NCBI Taxonomy" id="997874"/>
    <lineage>
        <taxon>Bacteria</taxon>
        <taxon>Pseudomonadati</taxon>
        <taxon>Bacteroidota</taxon>
        <taxon>Bacteroidia</taxon>
        <taxon>Bacteroidales</taxon>
        <taxon>Bacteroidaceae</taxon>
        <taxon>Bacteroides</taxon>
    </lineage>
</organism>
<keyword evidence="1" id="KW-0472">Membrane</keyword>
<keyword evidence="1" id="KW-0812">Transmembrane</keyword>
<keyword evidence="3" id="KW-1185">Reference proteome</keyword>
<dbReference type="AlphaFoldDB" id="I9FEZ2"/>
<evidence type="ECO:0000256" key="1">
    <source>
        <dbReference type="SAM" id="Phobius"/>
    </source>
</evidence>